<dbReference type="Gene3D" id="3.40.50.720">
    <property type="entry name" value="NAD(P)-binding Rossmann-like Domain"/>
    <property type="match status" value="1"/>
</dbReference>
<feature type="domain" description="3-beta hydroxysteroid dehydrogenase/isomerase" evidence="11">
    <location>
        <begin position="9"/>
        <end position="283"/>
    </location>
</feature>
<evidence type="ECO:0000256" key="5">
    <source>
        <dbReference type="ARBA" id="ARBA00022824"/>
    </source>
</evidence>
<evidence type="ECO:0000259" key="11">
    <source>
        <dbReference type="Pfam" id="PF01073"/>
    </source>
</evidence>
<keyword evidence="8" id="KW-0496">Mitochondrion</keyword>
<keyword evidence="7 10" id="KW-0560">Oxidoreductase</keyword>
<evidence type="ECO:0000256" key="7">
    <source>
        <dbReference type="ARBA" id="ARBA00023002"/>
    </source>
</evidence>
<evidence type="ECO:0000256" key="6">
    <source>
        <dbReference type="ARBA" id="ARBA00022989"/>
    </source>
</evidence>
<dbReference type="GO" id="GO:0005789">
    <property type="term" value="C:endoplasmic reticulum membrane"/>
    <property type="evidence" value="ECO:0007669"/>
    <property type="project" value="UniProtKB-SubCell"/>
</dbReference>
<evidence type="ECO:0000256" key="8">
    <source>
        <dbReference type="ARBA" id="ARBA00023128"/>
    </source>
</evidence>
<dbReference type="Ensembl" id="ENSSFAT00005040614.1">
    <property type="protein sequence ID" value="ENSSFAP00005039166.1"/>
    <property type="gene ID" value="ENSSFAG00005019573.1"/>
</dbReference>
<keyword evidence="5" id="KW-0256">Endoplasmic reticulum</keyword>
<dbReference type="FunFam" id="3.40.50.720:FF:000220">
    <property type="entry name" value="3 beta-hydroxysteroid dehydrogenase/Delta 5--&gt;4-isomerase type 1"/>
    <property type="match status" value="1"/>
</dbReference>
<dbReference type="GO" id="GO:0006694">
    <property type="term" value="P:steroid biosynthetic process"/>
    <property type="evidence" value="ECO:0007669"/>
    <property type="project" value="InterPro"/>
</dbReference>
<dbReference type="GO" id="GO:0016616">
    <property type="term" value="F:oxidoreductase activity, acting on the CH-OH group of donors, NAD or NADP as acceptor"/>
    <property type="evidence" value="ECO:0007669"/>
    <property type="project" value="InterPro"/>
</dbReference>
<evidence type="ECO:0000256" key="1">
    <source>
        <dbReference type="ARBA" id="ARBA00004304"/>
    </source>
</evidence>
<organism evidence="12 13">
    <name type="scientific">Salarias fasciatus</name>
    <name type="common">Jewelled blenny</name>
    <name type="synonym">Blennius fasciatus</name>
    <dbReference type="NCBI Taxonomy" id="181472"/>
    <lineage>
        <taxon>Eukaryota</taxon>
        <taxon>Metazoa</taxon>
        <taxon>Chordata</taxon>
        <taxon>Craniata</taxon>
        <taxon>Vertebrata</taxon>
        <taxon>Euteleostomi</taxon>
        <taxon>Actinopterygii</taxon>
        <taxon>Neopterygii</taxon>
        <taxon>Teleostei</taxon>
        <taxon>Neoteleostei</taxon>
        <taxon>Acanthomorphata</taxon>
        <taxon>Ovalentaria</taxon>
        <taxon>Blenniimorphae</taxon>
        <taxon>Blenniiformes</taxon>
        <taxon>Blennioidei</taxon>
        <taxon>Blenniidae</taxon>
        <taxon>Salariinae</taxon>
        <taxon>Salarias</taxon>
    </lineage>
</organism>
<dbReference type="PANTHER" id="PTHR43245">
    <property type="entry name" value="BIFUNCTIONAL POLYMYXIN RESISTANCE PROTEIN ARNA"/>
    <property type="match status" value="1"/>
</dbReference>
<comment type="subcellular location">
    <subcellularLocation>
        <location evidence="2">Endoplasmic reticulum membrane</location>
        <topology evidence="2">Single-pass membrane protein</topology>
    </subcellularLocation>
    <subcellularLocation>
        <location evidence="1">Mitochondrion membrane</location>
        <topology evidence="1">Single-pass membrane protein</topology>
    </subcellularLocation>
</comment>
<reference evidence="12" key="3">
    <citation type="submission" date="2025-09" db="UniProtKB">
        <authorList>
            <consortium name="Ensembl"/>
        </authorList>
    </citation>
    <scope>IDENTIFICATION</scope>
</reference>
<reference evidence="12" key="1">
    <citation type="submission" date="2019-06" db="EMBL/GenBank/DDBJ databases">
        <authorList>
            <consortium name="Wellcome Sanger Institute Data Sharing"/>
        </authorList>
    </citation>
    <scope>NUCLEOTIDE SEQUENCE [LARGE SCALE GENOMIC DNA]</scope>
</reference>
<sequence>MSLRGDVCVVTGAAGFLGKRLVRLLLEEERPAEIRLLDKHVQPEVLDGLEDCRGDSRLTVLEGDVRDGDFLRTACRGATVVFHTASIIDVRDSVEYGEMYSVNVRGTQLLLEACVSENVSSFIYTSTIEVMGPNPAGDAVTNGTEDTAYKSSLKFNYSKTKKEAEDRTLAAHGEALPGGGRLATCVLRPMYIFGEGCRFLLGHMADGVRNRDVLFRMSRPEALVNPVYVGNVAAAHLQAARALQDPRRRERAGGQFYFVSDDTPPVSYSDFNHAVLAPLGFGIQDRSTWRILNVESSLIKQTGSCFRHLRGKLSSGFYYSGQGPHLQGKNTQRKQLSHNDCCYLAFMLTDLFKLLLNYKTQP</sequence>
<evidence type="ECO:0000256" key="9">
    <source>
        <dbReference type="ARBA" id="ARBA00023136"/>
    </source>
</evidence>
<evidence type="ECO:0000256" key="3">
    <source>
        <dbReference type="ARBA" id="ARBA00009219"/>
    </source>
</evidence>
<dbReference type="Proteomes" id="UP000472267">
    <property type="component" value="Chromosome 16"/>
</dbReference>
<comment type="similarity">
    <text evidence="3 10">Belongs to the 3-beta-HSD family.</text>
</comment>
<proteinExistence type="inferred from homology"/>
<keyword evidence="9" id="KW-0472">Membrane</keyword>
<evidence type="ECO:0000256" key="4">
    <source>
        <dbReference type="ARBA" id="ARBA00022692"/>
    </source>
</evidence>
<dbReference type="InterPro" id="IPR002225">
    <property type="entry name" value="3Beta_OHSteriod_DH/Estase"/>
</dbReference>
<keyword evidence="13" id="KW-1185">Reference proteome</keyword>
<reference evidence="12" key="2">
    <citation type="submission" date="2025-08" db="UniProtKB">
        <authorList>
            <consortium name="Ensembl"/>
        </authorList>
    </citation>
    <scope>IDENTIFICATION</scope>
</reference>
<evidence type="ECO:0000256" key="2">
    <source>
        <dbReference type="ARBA" id="ARBA00004389"/>
    </source>
</evidence>
<evidence type="ECO:0000313" key="13">
    <source>
        <dbReference type="Proteomes" id="UP000472267"/>
    </source>
</evidence>
<dbReference type="InterPro" id="IPR036291">
    <property type="entry name" value="NAD(P)-bd_dom_sf"/>
</dbReference>
<dbReference type="PANTHER" id="PTHR43245:SF51">
    <property type="entry name" value="SHORT CHAIN DEHYDROGENASE_REDUCTASE FAMILY 42E, MEMBER 2"/>
    <property type="match status" value="1"/>
</dbReference>
<evidence type="ECO:0000256" key="10">
    <source>
        <dbReference type="RuleBase" id="RU004475"/>
    </source>
</evidence>
<keyword evidence="4" id="KW-0812">Transmembrane</keyword>
<dbReference type="GO" id="GO:0031966">
    <property type="term" value="C:mitochondrial membrane"/>
    <property type="evidence" value="ECO:0007669"/>
    <property type="project" value="UniProtKB-SubCell"/>
</dbReference>
<keyword evidence="6" id="KW-1133">Transmembrane helix</keyword>
<name>A0A672IBT6_SALFA</name>
<accession>A0A672IBT6</accession>
<gene>
    <name evidence="12" type="primary">LOC115403239</name>
</gene>
<dbReference type="Pfam" id="PF01073">
    <property type="entry name" value="3Beta_HSD"/>
    <property type="match status" value="1"/>
</dbReference>
<dbReference type="SUPFAM" id="SSF51735">
    <property type="entry name" value="NAD(P)-binding Rossmann-fold domains"/>
    <property type="match status" value="1"/>
</dbReference>
<evidence type="ECO:0000313" key="12">
    <source>
        <dbReference type="Ensembl" id="ENSSFAP00005039166.1"/>
    </source>
</evidence>
<protein>
    <submittedName>
        <fullName evidence="12">3 beta-hydroxysteroid dehydrogenase/Delta 5--&gt;4-isomerase-like</fullName>
    </submittedName>
</protein>
<dbReference type="AlphaFoldDB" id="A0A672IBT6"/>
<dbReference type="InterPro" id="IPR050177">
    <property type="entry name" value="Lipid_A_modif_metabolic_enz"/>
</dbReference>